<protein>
    <recommendedName>
        <fullName evidence="5">DUF3558 domain-containing protein</fullName>
    </recommendedName>
</protein>
<reference evidence="3 4" key="1">
    <citation type="submission" date="2022-06" db="EMBL/GenBank/DDBJ databases">
        <title>Genomic Encyclopedia of Archaeal and Bacterial Type Strains, Phase II (KMG-II): from individual species to whole genera.</title>
        <authorList>
            <person name="Goeker M."/>
        </authorList>
    </citation>
    <scope>NUCLEOTIDE SEQUENCE [LARGE SCALE GENOMIC DNA]</scope>
    <source>
        <strain evidence="3 4">DSM 40477</strain>
    </source>
</reference>
<keyword evidence="2" id="KW-0732">Signal</keyword>
<dbReference type="RefSeq" id="WP_253670321.1">
    <property type="nucleotide sequence ID" value="NZ_JAMTCP010000016.1"/>
</dbReference>
<dbReference type="EMBL" id="JAMTCP010000016">
    <property type="protein sequence ID" value="MCP2259432.1"/>
    <property type="molecule type" value="Genomic_DNA"/>
</dbReference>
<organism evidence="3 4">
    <name type="scientific">Streptoalloteichus tenebrarius (strain ATCC 17920 / DSM 40477 / JCM 4838 / CBS 697.72 / NBRC 16177 / NCIMB 11028 / NRRL B-12390 / A12253. 1 / ISP 5477)</name>
    <name type="common">Streptomyces tenebrarius</name>
    <dbReference type="NCBI Taxonomy" id="1933"/>
    <lineage>
        <taxon>Bacteria</taxon>
        <taxon>Bacillati</taxon>
        <taxon>Actinomycetota</taxon>
        <taxon>Actinomycetes</taxon>
        <taxon>Pseudonocardiales</taxon>
        <taxon>Pseudonocardiaceae</taxon>
        <taxon>Streptoalloteichus</taxon>
    </lineage>
</organism>
<sequence length="203" mass="21412">MAKRIIKLVVPILGVVPLVACGPTTGDAQLTGGSSTTSGTETSAREVPSGVPRVAKPLDVTKYTQNPCSVLTSTQLRAFNVQSAGEPGKNTDPYCRWSDSSGPSNMSFTVTIATSRDGLAAVYRNRENFTTVFEQFDAEGYPGVLLGGKEVSLGMCDSEVGVSDKLSFSVTVRLSQRSPDSANPCRQVKALATEIVKTMKGQG</sequence>
<gene>
    <name evidence="3" type="ORF">LX15_003133</name>
</gene>
<name>A0ABT1HVD8_STRSD</name>
<accession>A0ABT1HVD8</accession>
<comment type="caution">
    <text evidence="3">The sequence shown here is derived from an EMBL/GenBank/DDBJ whole genome shotgun (WGS) entry which is preliminary data.</text>
</comment>
<evidence type="ECO:0000256" key="2">
    <source>
        <dbReference type="SAM" id="SignalP"/>
    </source>
</evidence>
<proteinExistence type="predicted"/>
<dbReference type="InterPro" id="IPR024520">
    <property type="entry name" value="DUF3558"/>
</dbReference>
<dbReference type="Proteomes" id="UP001205311">
    <property type="component" value="Unassembled WGS sequence"/>
</dbReference>
<dbReference type="Pfam" id="PF12079">
    <property type="entry name" value="DUF3558"/>
    <property type="match status" value="1"/>
</dbReference>
<evidence type="ECO:0000256" key="1">
    <source>
        <dbReference type="SAM" id="MobiDB-lite"/>
    </source>
</evidence>
<keyword evidence="4" id="KW-1185">Reference proteome</keyword>
<feature type="region of interest" description="Disordered" evidence="1">
    <location>
        <begin position="26"/>
        <end position="45"/>
    </location>
</feature>
<evidence type="ECO:0000313" key="4">
    <source>
        <dbReference type="Proteomes" id="UP001205311"/>
    </source>
</evidence>
<feature type="signal peptide" evidence="2">
    <location>
        <begin position="1"/>
        <end position="20"/>
    </location>
</feature>
<feature type="chain" id="PRO_5045956354" description="DUF3558 domain-containing protein" evidence="2">
    <location>
        <begin position="21"/>
        <end position="203"/>
    </location>
</feature>
<feature type="compositionally biased region" description="Low complexity" evidence="1">
    <location>
        <begin position="31"/>
        <end position="42"/>
    </location>
</feature>
<evidence type="ECO:0008006" key="5">
    <source>
        <dbReference type="Google" id="ProtNLM"/>
    </source>
</evidence>
<evidence type="ECO:0000313" key="3">
    <source>
        <dbReference type="EMBL" id="MCP2259432.1"/>
    </source>
</evidence>